<dbReference type="EMBL" id="JAJJMB010011222">
    <property type="protein sequence ID" value="KAI3903311.1"/>
    <property type="molecule type" value="Genomic_DNA"/>
</dbReference>
<evidence type="ECO:0000313" key="2">
    <source>
        <dbReference type="Proteomes" id="UP001202328"/>
    </source>
</evidence>
<name>A0AAD4SGU7_9MAGN</name>
<comment type="caution">
    <text evidence="1">The sequence shown here is derived from an EMBL/GenBank/DDBJ whole genome shotgun (WGS) entry which is preliminary data.</text>
</comment>
<feature type="non-terminal residue" evidence="1">
    <location>
        <position position="1"/>
    </location>
</feature>
<organism evidence="1 2">
    <name type="scientific">Papaver atlanticum</name>
    <dbReference type="NCBI Taxonomy" id="357466"/>
    <lineage>
        <taxon>Eukaryota</taxon>
        <taxon>Viridiplantae</taxon>
        <taxon>Streptophyta</taxon>
        <taxon>Embryophyta</taxon>
        <taxon>Tracheophyta</taxon>
        <taxon>Spermatophyta</taxon>
        <taxon>Magnoliopsida</taxon>
        <taxon>Ranunculales</taxon>
        <taxon>Papaveraceae</taxon>
        <taxon>Papaveroideae</taxon>
        <taxon>Papaver</taxon>
    </lineage>
</organism>
<accession>A0AAD4SGU7</accession>
<proteinExistence type="predicted"/>
<dbReference type="Proteomes" id="UP001202328">
    <property type="component" value="Unassembled WGS sequence"/>
</dbReference>
<dbReference type="AlphaFoldDB" id="A0AAD4SGU7"/>
<keyword evidence="2" id="KW-1185">Reference proteome</keyword>
<reference evidence="1" key="1">
    <citation type="submission" date="2022-04" db="EMBL/GenBank/DDBJ databases">
        <title>A functionally conserved STORR gene fusion in Papaver species that diverged 16.8 million years ago.</title>
        <authorList>
            <person name="Catania T."/>
        </authorList>
    </citation>
    <scope>NUCLEOTIDE SEQUENCE</scope>
    <source>
        <strain evidence="1">S-188037</strain>
    </source>
</reference>
<sequence>KEMEKVEIQASQPGSTIVIQGQHDAFAEVRGQNKGGRVRCLGSGRYKAK</sequence>
<gene>
    <name evidence="1" type="ORF">MKW98_031965</name>
</gene>
<protein>
    <submittedName>
        <fullName evidence="1">Uncharacterized protein</fullName>
    </submittedName>
</protein>
<evidence type="ECO:0000313" key="1">
    <source>
        <dbReference type="EMBL" id="KAI3903311.1"/>
    </source>
</evidence>